<gene>
    <name evidence="1" type="ordered locus">Sph21_4949</name>
</gene>
<reference evidence="1" key="1">
    <citation type="submission" date="2011-03" db="EMBL/GenBank/DDBJ databases">
        <title>Complete sequence of Sphingobacterium sp. 21.</title>
        <authorList>
            <consortium name="US DOE Joint Genome Institute"/>
            <person name="Lucas S."/>
            <person name="Copeland A."/>
            <person name="Lapidus A."/>
            <person name="Cheng J.-F."/>
            <person name="Goodwin L."/>
            <person name="Pitluck S."/>
            <person name="Davenport K."/>
            <person name="Detter J.C."/>
            <person name="Han C."/>
            <person name="Tapia R."/>
            <person name="Land M."/>
            <person name="Hauser L."/>
            <person name="Kyrpides N."/>
            <person name="Ivanova N."/>
            <person name="Ovchinnikova G."/>
            <person name="Pagani I."/>
            <person name="Siebers A.K."/>
            <person name="Allgaier M."/>
            <person name="Thelen M.P."/>
            <person name="Hugenholtz P."/>
            <person name="Woyke T."/>
        </authorList>
    </citation>
    <scope>NUCLEOTIDE SEQUENCE</scope>
    <source>
        <strain evidence="1">21</strain>
    </source>
</reference>
<accession>F4C9R9</accession>
<dbReference type="KEGG" id="shg:Sph21_4949"/>
<dbReference type="PATRIC" id="fig|743722.3.peg.5246"/>
<protein>
    <submittedName>
        <fullName evidence="1">Uncharacterized protein</fullName>
    </submittedName>
</protein>
<dbReference type="EMBL" id="CP002584">
    <property type="protein sequence ID" value="ADZ81454.1"/>
    <property type="molecule type" value="Genomic_DNA"/>
</dbReference>
<dbReference type="AlphaFoldDB" id="F4C9R9"/>
<evidence type="ECO:0000313" key="1">
    <source>
        <dbReference type="EMBL" id="ADZ81454.1"/>
    </source>
</evidence>
<dbReference type="HOGENOM" id="CLU_865741_0_0_10"/>
<dbReference type="OrthoDB" id="788174at2"/>
<organism evidence="1">
    <name type="scientific">Sphingobacterium sp. (strain 21)</name>
    <dbReference type="NCBI Taxonomy" id="743722"/>
    <lineage>
        <taxon>Bacteria</taxon>
        <taxon>Pseudomonadati</taxon>
        <taxon>Bacteroidota</taxon>
        <taxon>Sphingobacteriia</taxon>
        <taxon>Sphingobacteriales</taxon>
        <taxon>Sphingobacteriaceae</taxon>
        <taxon>Sphingobacterium</taxon>
    </lineage>
</organism>
<proteinExistence type="predicted"/>
<name>F4C9R9_SPHS2</name>
<sequence>MLYTCDQLENIEDAKGRSIALGRLIYKFQNDKRNLKYHELEYICQSLDHLYTAPDIKAKAFTVYDHKECSDCIFRRLIVIYLDNLDFLAPVNKGTHFASKEEIENDRTKLQELFDEWQEHLVQSTIKNAIFHEVKTELNKKLKILRKAYENGAFGFRRYTYIHKQHVFTSKYIYLIVFKYFKKYGINWEVISHDNKNILINHYCYVHILYRHFLPAINGIELEKSFHKEGYLDPFNLPRSIKWIIQRYLNLVPSQNFNKEWFIFSYKSTKCILWWKYKRCNELAGWGYEVRTCYPITLQRDIEKFNSLSESVQFENFIFHY</sequence>